<protein>
    <submittedName>
        <fullName evidence="1">Uncharacterized protein</fullName>
    </submittedName>
</protein>
<accession>A0A1A8AHN3</accession>
<reference evidence="1" key="1">
    <citation type="submission" date="2016-05" db="EMBL/GenBank/DDBJ databases">
        <authorList>
            <person name="Lavstsen T."/>
            <person name="Jespersen J.S."/>
        </authorList>
    </citation>
    <scope>NUCLEOTIDE SEQUENCE</scope>
    <source>
        <tissue evidence="1">Brain</tissue>
    </source>
</reference>
<sequence>MDELKRTRRTESVACDRTRKRLAVLSLQDPGGFGATAGPAGVMFHGQECFHQTQSRKHTSARHFSVTEVSCPGGNARDPSPETLQLLQEDLTTFPAQRIPTGPPAWRNCWKEKVTRKHQTPNGSWFISRTRVFGFNLCSP</sequence>
<name>A0A1A8AHN3_NOTFU</name>
<gene>
    <name evidence="1" type="primary">Nfu_g_1_011919</name>
</gene>
<evidence type="ECO:0000313" key="1">
    <source>
        <dbReference type="EMBL" id="SBP53740.1"/>
    </source>
</evidence>
<proteinExistence type="predicted"/>
<organism evidence="1">
    <name type="scientific">Nothobranchius furzeri</name>
    <name type="common">Turquoise killifish</name>
    <dbReference type="NCBI Taxonomy" id="105023"/>
    <lineage>
        <taxon>Eukaryota</taxon>
        <taxon>Metazoa</taxon>
        <taxon>Chordata</taxon>
        <taxon>Craniata</taxon>
        <taxon>Vertebrata</taxon>
        <taxon>Euteleostomi</taxon>
        <taxon>Actinopterygii</taxon>
        <taxon>Neopterygii</taxon>
        <taxon>Teleostei</taxon>
        <taxon>Neoteleostei</taxon>
        <taxon>Acanthomorphata</taxon>
        <taxon>Ovalentaria</taxon>
        <taxon>Atherinomorphae</taxon>
        <taxon>Cyprinodontiformes</taxon>
        <taxon>Nothobranchiidae</taxon>
        <taxon>Nothobranchius</taxon>
    </lineage>
</organism>
<dbReference type="AlphaFoldDB" id="A0A1A8AHN3"/>
<dbReference type="EMBL" id="HADY01015255">
    <property type="protein sequence ID" value="SBP53740.1"/>
    <property type="molecule type" value="Transcribed_RNA"/>
</dbReference>
<reference evidence="1" key="2">
    <citation type="submission" date="2016-06" db="EMBL/GenBank/DDBJ databases">
        <title>The genome of a short-lived fish provides insights into sex chromosome evolution and the genetic control of aging.</title>
        <authorList>
            <person name="Reichwald K."/>
            <person name="Felder M."/>
            <person name="Petzold A."/>
            <person name="Koch P."/>
            <person name="Groth M."/>
            <person name="Platzer M."/>
        </authorList>
    </citation>
    <scope>NUCLEOTIDE SEQUENCE</scope>
    <source>
        <tissue evidence="1">Brain</tissue>
    </source>
</reference>